<keyword evidence="3 10" id="KW-0285">Flavoprotein</keyword>
<keyword evidence="5 10" id="KW-0274">FAD</keyword>
<evidence type="ECO:0000256" key="7">
    <source>
        <dbReference type="ARBA" id="ARBA00022982"/>
    </source>
</evidence>
<comment type="catalytic activity">
    <reaction evidence="10">
        <text>hydrogen sulfide + 3 NADP(+) + 3 H2O = sulfite + 3 NADPH + 4 H(+)</text>
        <dbReference type="Rhea" id="RHEA:13801"/>
        <dbReference type="ChEBI" id="CHEBI:15377"/>
        <dbReference type="ChEBI" id="CHEBI:15378"/>
        <dbReference type="ChEBI" id="CHEBI:17359"/>
        <dbReference type="ChEBI" id="CHEBI:29919"/>
        <dbReference type="ChEBI" id="CHEBI:57783"/>
        <dbReference type="ChEBI" id="CHEBI:58349"/>
        <dbReference type="EC" id="1.8.1.2"/>
    </reaction>
</comment>
<keyword evidence="1 10" id="KW-0813">Transport</keyword>
<dbReference type="PIRSF" id="PIRSF000207">
    <property type="entry name" value="SiR-FP_CysJ"/>
    <property type="match status" value="1"/>
</dbReference>
<dbReference type="InterPro" id="IPR003097">
    <property type="entry name" value="CysJ-like_FAD-binding"/>
</dbReference>
<feature type="domain" description="FAD-binding FR-type" evidence="12">
    <location>
        <begin position="231"/>
        <end position="445"/>
    </location>
</feature>
<dbReference type="NCBIfam" id="TIGR01931">
    <property type="entry name" value="cysJ"/>
    <property type="match status" value="1"/>
</dbReference>
<evidence type="ECO:0000256" key="1">
    <source>
        <dbReference type="ARBA" id="ARBA00022448"/>
    </source>
</evidence>
<dbReference type="PROSITE" id="PS50902">
    <property type="entry name" value="FLAVODOXIN_LIKE"/>
    <property type="match status" value="1"/>
</dbReference>
<dbReference type="Pfam" id="PF00175">
    <property type="entry name" value="NAD_binding_1"/>
    <property type="match status" value="1"/>
</dbReference>
<dbReference type="Pfam" id="PF00667">
    <property type="entry name" value="FAD_binding_1"/>
    <property type="match status" value="1"/>
</dbReference>
<proteinExistence type="predicted"/>
<dbReference type="InterPro" id="IPR039261">
    <property type="entry name" value="FNR_nucleotide-bd"/>
</dbReference>
<comment type="pathway">
    <text evidence="10">Sulfur metabolism; hydrogen sulfide biosynthesis; hydrogen sulfide from sulfite (NADPH route): step 1/1.</text>
</comment>
<keyword evidence="2 10" id="KW-0028">Amino-acid biosynthesis</keyword>
<evidence type="ECO:0000256" key="4">
    <source>
        <dbReference type="ARBA" id="ARBA00022643"/>
    </source>
</evidence>
<dbReference type="Pfam" id="PF00258">
    <property type="entry name" value="Flavodoxin_1"/>
    <property type="match status" value="1"/>
</dbReference>
<dbReference type="InterPro" id="IPR008254">
    <property type="entry name" value="Flavodoxin/NO_synth"/>
</dbReference>
<keyword evidence="14" id="KW-1185">Reference proteome</keyword>
<organism evidence="13 14">
    <name type="scientific">Alteromonas arenosi</name>
    <dbReference type="NCBI Taxonomy" id="3055817"/>
    <lineage>
        <taxon>Bacteria</taxon>
        <taxon>Pseudomonadati</taxon>
        <taxon>Pseudomonadota</taxon>
        <taxon>Gammaproteobacteria</taxon>
        <taxon>Alteromonadales</taxon>
        <taxon>Alteromonadaceae</taxon>
        <taxon>Alteromonas/Salinimonas group</taxon>
        <taxon>Alteromonas</taxon>
    </lineage>
</organism>
<dbReference type="PANTHER" id="PTHR19384">
    <property type="entry name" value="NITRIC OXIDE SYNTHASE-RELATED"/>
    <property type="match status" value="1"/>
</dbReference>
<evidence type="ECO:0000259" key="12">
    <source>
        <dbReference type="PROSITE" id="PS51384"/>
    </source>
</evidence>
<dbReference type="Gene3D" id="1.20.990.10">
    <property type="entry name" value="NADPH-cytochrome p450 Reductase, Chain A, domain 3"/>
    <property type="match status" value="1"/>
</dbReference>
<comment type="caution">
    <text evidence="13">The sequence shown here is derived from an EMBL/GenBank/DDBJ whole genome shotgun (WGS) entry which is preliminary data.</text>
</comment>
<sequence>MSAQHPGVLSPEQWNLITQAIAPLNREQLTWVSGYLAGLAATGASAAPTGEQSSQTASGDTFTVMYGSQTGNAKGVATQLHSRLQAAGVNAVLVSMADYKPRQIKNETHLAIAVSTHGEGDAPDDAIEFHEFLASKKAPKLANLKYTVLGLGDTSYEFFCQTGKDFDQRLANLGATALAERVDCDVDYEAAANDWAEKVVAFAKSSMSAAANNVVPITEAAPTVASQYNKQNPFPSALLVAQKITGRDSVKDIQHIELSLEDSGLQYQPGDALGVWFKNDPALVEELLSLTQIDPTTVVSVKDESMTVSTALIEKLELTLSYPGFIKAYAAATELPKLQELLGQPAELRAYLAERQIIDIVRDFPAALDAQQLIDALRPLTPRLYSIASSQAEVEDEVHLTVAHVDYQFNEVRHQGGASGYLTTRLEEGQEVGVFIEKNDNFRLPQDGNTPVIMIGPGTGIAPFRAFMQEREATGADGDSWLFFGNPNFTQDFLYQTEWQAYLKSGALSRISLAFSRDQAEKIYVQHRIIEHGADVFAWLESGAHVYVCGDAMRMAKDVEEALLEVIKTHGKRDDAGAKEYLVNLRKTKRYQKDVY</sequence>
<evidence type="ECO:0000256" key="3">
    <source>
        <dbReference type="ARBA" id="ARBA00022630"/>
    </source>
</evidence>
<dbReference type="InterPro" id="IPR029039">
    <property type="entry name" value="Flavoprotein-like_sf"/>
</dbReference>
<name>A0ABT7SZ14_9ALTE</name>
<keyword evidence="4 10" id="KW-0288">FMN</keyword>
<dbReference type="PRINTS" id="PR00371">
    <property type="entry name" value="FPNCR"/>
</dbReference>
<evidence type="ECO:0000256" key="2">
    <source>
        <dbReference type="ARBA" id="ARBA00022605"/>
    </source>
</evidence>
<gene>
    <name evidence="13" type="ORF">QTP81_12585</name>
</gene>
<keyword evidence="8 10" id="KW-0560">Oxidoreductase</keyword>
<dbReference type="Gene3D" id="3.40.50.360">
    <property type="match status" value="1"/>
</dbReference>
<dbReference type="Gene3D" id="3.40.50.80">
    <property type="entry name" value="Nucleotide-binding domain of ferredoxin-NADP reductase (FNR) module"/>
    <property type="match status" value="1"/>
</dbReference>
<evidence type="ECO:0000256" key="8">
    <source>
        <dbReference type="ARBA" id="ARBA00023002"/>
    </source>
</evidence>
<dbReference type="GO" id="GO:0004783">
    <property type="term" value="F:sulfite reductase (NADPH) activity"/>
    <property type="evidence" value="ECO:0007669"/>
    <property type="project" value="UniProtKB-EC"/>
</dbReference>
<dbReference type="PANTHER" id="PTHR19384:SF128">
    <property type="entry name" value="NADPH OXIDOREDUCTASE A"/>
    <property type="match status" value="1"/>
</dbReference>
<comment type="cofactor">
    <cofactor evidence="10">
        <name>FMN</name>
        <dbReference type="ChEBI" id="CHEBI:58210"/>
    </cofactor>
    <text evidence="10">Binds 1 FMN per subunit.</text>
</comment>
<feature type="domain" description="Flavodoxin-like" evidence="11">
    <location>
        <begin position="62"/>
        <end position="200"/>
    </location>
</feature>
<accession>A0ABT7SZ14</accession>
<dbReference type="EMBL" id="JAUCBP010000011">
    <property type="protein sequence ID" value="MDM7861430.1"/>
    <property type="molecule type" value="Genomic_DNA"/>
</dbReference>
<dbReference type="InterPro" id="IPR010199">
    <property type="entry name" value="CysJ"/>
</dbReference>
<dbReference type="SUPFAM" id="SSF52218">
    <property type="entry name" value="Flavoproteins"/>
    <property type="match status" value="1"/>
</dbReference>
<evidence type="ECO:0000256" key="5">
    <source>
        <dbReference type="ARBA" id="ARBA00022827"/>
    </source>
</evidence>
<dbReference type="SUPFAM" id="SSF52343">
    <property type="entry name" value="Ferredoxin reductase-like, C-terminal NADP-linked domain"/>
    <property type="match status" value="1"/>
</dbReference>
<dbReference type="PROSITE" id="PS51384">
    <property type="entry name" value="FAD_FR"/>
    <property type="match status" value="1"/>
</dbReference>
<evidence type="ECO:0000313" key="13">
    <source>
        <dbReference type="EMBL" id="MDM7861430.1"/>
    </source>
</evidence>
<dbReference type="InterPro" id="IPR001094">
    <property type="entry name" value="Flavdoxin-like"/>
</dbReference>
<comment type="cofactor">
    <cofactor evidence="10">
        <name>FAD</name>
        <dbReference type="ChEBI" id="CHEBI:57692"/>
    </cofactor>
    <text evidence="10">Binds 1 FAD per subunit.</text>
</comment>
<keyword evidence="9 10" id="KW-0198">Cysteine biosynthesis</keyword>
<dbReference type="InterPro" id="IPR023173">
    <property type="entry name" value="NADPH_Cyt_P450_Rdtase_alpha"/>
</dbReference>
<protein>
    <recommendedName>
        <fullName evidence="10">Sulfite reductase [NADPH] flavoprotein alpha-component</fullName>
        <shortName evidence="10">SiR-FP</shortName>
        <ecNumber evidence="10">1.8.1.2</ecNumber>
    </recommendedName>
</protein>
<dbReference type="InterPro" id="IPR017938">
    <property type="entry name" value="Riboflavin_synthase-like_b-brl"/>
</dbReference>
<dbReference type="InterPro" id="IPR017927">
    <property type="entry name" value="FAD-bd_FR_type"/>
</dbReference>
<dbReference type="SUPFAM" id="SSF63380">
    <property type="entry name" value="Riboflavin synthase domain-like"/>
    <property type="match status" value="1"/>
</dbReference>
<comment type="function">
    <text evidence="10">Component of the sulfite reductase complex that catalyzes the 6-electron reduction of sulfite to sulfide. This is one of several activities required for the biosynthesis of L-cysteine from sulfate. The flavoprotein component catalyzes the electron flow from NADPH -&gt; FAD -&gt; FMN to the hemoprotein component.</text>
</comment>
<dbReference type="Gene3D" id="2.40.30.10">
    <property type="entry name" value="Translation factors"/>
    <property type="match status" value="1"/>
</dbReference>
<evidence type="ECO:0000259" key="11">
    <source>
        <dbReference type="PROSITE" id="PS50902"/>
    </source>
</evidence>
<dbReference type="InterPro" id="IPR001709">
    <property type="entry name" value="Flavoprot_Pyr_Nucl_cyt_Rdtase"/>
</dbReference>
<dbReference type="CDD" id="cd06199">
    <property type="entry name" value="SiR"/>
    <property type="match status" value="1"/>
</dbReference>
<reference evidence="13 14" key="1">
    <citation type="submission" date="2023-06" db="EMBL/GenBank/DDBJ databases">
        <title>Alteromonas sp. ASW11-36 isolated from intertidal sand.</title>
        <authorList>
            <person name="Li Y."/>
        </authorList>
    </citation>
    <scope>NUCLEOTIDE SEQUENCE [LARGE SCALE GENOMIC DNA]</scope>
    <source>
        <strain evidence="13 14">ASW11-36</strain>
    </source>
</reference>
<evidence type="ECO:0000256" key="6">
    <source>
        <dbReference type="ARBA" id="ARBA00022857"/>
    </source>
</evidence>
<dbReference type="EC" id="1.8.1.2" evidence="10"/>
<evidence type="ECO:0000313" key="14">
    <source>
        <dbReference type="Proteomes" id="UP001234343"/>
    </source>
</evidence>
<dbReference type="RefSeq" id="WP_289365945.1">
    <property type="nucleotide sequence ID" value="NZ_JAUCBP010000011.1"/>
</dbReference>
<dbReference type="InterPro" id="IPR001433">
    <property type="entry name" value="OxRdtase_FAD/NAD-bd"/>
</dbReference>
<keyword evidence="7 10" id="KW-0249">Electron transport</keyword>
<dbReference type="PRINTS" id="PR00369">
    <property type="entry name" value="FLAVODOXIN"/>
</dbReference>
<dbReference type="Proteomes" id="UP001234343">
    <property type="component" value="Unassembled WGS sequence"/>
</dbReference>
<evidence type="ECO:0000256" key="10">
    <source>
        <dbReference type="PIRNR" id="PIRNR000207"/>
    </source>
</evidence>
<evidence type="ECO:0000256" key="9">
    <source>
        <dbReference type="ARBA" id="ARBA00023192"/>
    </source>
</evidence>
<keyword evidence="6 10" id="KW-0521">NADP</keyword>
<comment type="subunit">
    <text evidence="10">Alpha(8)-beta(8). The alpha component is a flavoprotein, the beta component is a hemoprotein.</text>
</comment>